<evidence type="ECO:0000256" key="2">
    <source>
        <dbReference type="ARBA" id="ARBA00006763"/>
    </source>
</evidence>
<comment type="catalytic activity">
    <reaction evidence="1">
        <text>AMP + H2O = D-ribose 5-phosphate + adenine</text>
        <dbReference type="Rhea" id="RHEA:20129"/>
        <dbReference type="ChEBI" id="CHEBI:15377"/>
        <dbReference type="ChEBI" id="CHEBI:16708"/>
        <dbReference type="ChEBI" id="CHEBI:78346"/>
        <dbReference type="ChEBI" id="CHEBI:456215"/>
        <dbReference type="EC" id="3.2.2.4"/>
    </reaction>
</comment>
<evidence type="ECO:0000256" key="3">
    <source>
        <dbReference type="RuleBase" id="RU363015"/>
    </source>
</evidence>
<dbReference type="Pfam" id="PF03641">
    <property type="entry name" value="Lysine_decarbox"/>
    <property type="match status" value="1"/>
</dbReference>
<dbReference type="AlphaFoldDB" id="A0A4Z0V5C3"/>
<evidence type="ECO:0000313" key="5">
    <source>
        <dbReference type="Proteomes" id="UP000297635"/>
    </source>
</evidence>
<dbReference type="PANTHER" id="PTHR31223">
    <property type="entry name" value="LOG FAMILY PROTEIN YJL055W"/>
    <property type="match status" value="1"/>
</dbReference>
<dbReference type="InterPro" id="IPR031100">
    <property type="entry name" value="LOG_fam"/>
</dbReference>
<reference evidence="4 5" key="1">
    <citation type="submission" date="2019-02" db="EMBL/GenBank/DDBJ databases">
        <title>Isolation and identification of novel species under the genus Muribaculum.</title>
        <authorList>
            <person name="Miyake S."/>
            <person name="Ding Y."/>
            <person name="Low A."/>
            <person name="Soh M."/>
            <person name="Seedorf H."/>
        </authorList>
    </citation>
    <scope>NUCLEOTIDE SEQUENCE [LARGE SCALE GENOMIC DNA]</scope>
    <source>
        <strain evidence="4 5">TLL-A3</strain>
    </source>
</reference>
<protein>
    <recommendedName>
        <fullName evidence="3">Cytokinin riboside 5'-monophosphate phosphoribohydrolase</fullName>
        <ecNumber evidence="3">3.2.2.n1</ecNumber>
    </recommendedName>
</protein>
<sequence length="183" mass="19365">MKGIVVYCSSSSSVPSVYLEAAREMGALIARSGYALVSGGGYRGLMAETIEGAIGAGGTATGVLPHFMLERGWAHPGLTECIDTPSMHARKETMARNACAAIALPGGIGTLDELCEMMTWHQLGIFEGPVVIVNTDGFFDPLIDMFDRMMEQGFMRGGIIPARIVSTPSEAISVIREAVEHGA</sequence>
<evidence type="ECO:0000313" key="4">
    <source>
        <dbReference type="EMBL" id="TGG40011.1"/>
    </source>
</evidence>
<dbReference type="EC" id="3.2.2.n1" evidence="3"/>
<name>A0A4Z0V5C3_9BACT</name>
<comment type="similarity">
    <text evidence="2 3">Belongs to the LOG family.</text>
</comment>
<keyword evidence="3" id="KW-0203">Cytokinin biosynthesis</keyword>
<evidence type="ECO:0000256" key="1">
    <source>
        <dbReference type="ARBA" id="ARBA00000274"/>
    </source>
</evidence>
<dbReference type="PANTHER" id="PTHR31223:SF70">
    <property type="entry name" value="LOG FAMILY PROTEIN YJL055W"/>
    <property type="match status" value="1"/>
</dbReference>
<dbReference type="GO" id="GO:0009691">
    <property type="term" value="P:cytokinin biosynthetic process"/>
    <property type="evidence" value="ECO:0007669"/>
    <property type="project" value="UniProtKB-UniRule"/>
</dbReference>
<dbReference type="NCBIfam" id="TIGR00730">
    <property type="entry name" value="Rossman fold protein, TIGR00730 family"/>
    <property type="match status" value="1"/>
</dbReference>
<proteinExistence type="inferred from homology"/>
<organism evidence="4 5">
    <name type="scientific">Duncaniella freteri</name>
    <dbReference type="NCBI Taxonomy" id="2530391"/>
    <lineage>
        <taxon>Bacteria</taxon>
        <taxon>Pseudomonadati</taxon>
        <taxon>Bacteroidota</taxon>
        <taxon>Bacteroidia</taxon>
        <taxon>Bacteroidales</taxon>
        <taxon>Muribaculaceae</taxon>
        <taxon>Duncaniella</taxon>
    </lineage>
</organism>
<dbReference type="GO" id="GO:0008714">
    <property type="term" value="F:AMP nucleosidase activity"/>
    <property type="evidence" value="ECO:0007669"/>
    <property type="project" value="UniProtKB-EC"/>
</dbReference>
<comment type="caution">
    <text evidence="4">The sequence shown here is derived from an EMBL/GenBank/DDBJ whole genome shotgun (WGS) entry which is preliminary data.</text>
</comment>
<dbReference type="RefSeq" id="WP_135471013.1">
    <property type="nucleotide sequence ID" value="NZ_CASGTF010000020.1"/>
</dbReference>
<dbReference type="GO" id="GO:0005829">
    <property type="term" value="C:cytosol"/>
    <property type="evidence" value="ECO:0007669"/>
    <property type="project" value="TreeGrafter"/>
</dbReference>
<dbReference type="InterPro" id="IPR005269">
    <property type="entry name" value="LOG"/>
</dbReference>
<gene>
    <name evidence="4" type="ORF">EZ315_04600</name>
</gene>
<dbReference type="GeneID" id="82149063"/>
<accession>A0A4Z0V5C3</accession>
<keyword evidence="3" id="KW-0378">Hydrolase</keyword>
<dbReference type="Gene3D" id="3.40.50.450">
    <property type="match status" value="1"/>
</dbReference>
<dbReference type="EMBL" id="SJSA01000001">
    <property type="protein sequence ID" value="TGG40011.1"/>
    <property type="molecule type" value="Genomic_DNA"/>
</dbReference>
<dbReference type="Proteomes" id="UP000297635">
    <property type="component" value="Unassembled WGS sequence"/>
</dbReference>
<keyword evidence="5" id="KW-1185">Reference proteome</keyword>
<dbReference type="SUPFAM" id="SSF102405">
    <property type="entry name" value="MCP/YpsA-like"/>
    <property type="match status" value="1"/>
</dbReference>